<dbReference type="Pfam" id="PF09011">
    <property type="entry name" value="HMG_box_2"/>
    <property type="match status" value="1"/>
</dbReference>
<comment type="caution">
    <text evidence="3">The sequence shown here is derived from an EMBL/GenBank/DDBJ whole genome shotgun (WGS) entry which is preliminary data.</text>
</comment>
<dbReference type="PROSITE" id="PS50118">
    <property type="entry name" value="HMG_BOX_2"/>
    <property type="match status" value="1"/>
</dbReference>
<dbReference type="EMBL" id="MLAK01000786">
    <property type="protein sequence ID" value="OHT04612.1"/>
    <property type="molecule type" value="Genomic_DNA"/>
</dbReference>
<keyword evidence="4" id="KW-1185">Reference proteome</keyword>
<feature type="domain" description="HMG box" evidence="2">
    <location>
        <begin position="122"/>
        <end position="176"/>
    </location>
</feature>
<keyword evidence="1" id="KW-0238">DNA-binding</keyword>
<reference evidence="3" key="1">
    <citation type="submission" date="2016-10" db="EMBL/GenBank/DDBJ databases">
        <authorList>
            <person name="Benchimol M."/>
            <person name="Almeida L.G."/>
            <person name="Vasconcelos A.T."/>
            <person name="Perreira-Neves A."/>
            <person name="Rosa I.A."/>
            <person name="Tasca T."/>
            <person name="Bogo M.R."/>
            <person name="de Souza W."/>
        </authorList>
    </citation>
    <scope>NUCLEOTIDE SEQUENCE [LARGE SCALE GENOMIC DNA]</scope>
    <source>
        <strain evidence="3">K</strain>
    </source>
</reference>
<dbReference type="InterPro" id="IPR009071">
    <property type="entry name" value="HMG_box_dom"/>
</dbReference>
<keyword evidence="1" id="KW-0539">Nucleus</keyword>
<dbReference type="OrthoDB" id="10009055at2759"/>
<gene>
    <name evidence="3" type="ORF">TRFO_27816</name>
</gene>
<dbReference type="Gene3D" id="1.10.30.10">
    <property type="entry name" value="High mobility group box domain"/>
    <property type="match status" value="1"/>
</dbReference>
<protein>
    <submittedName>
        <fullName evidence="3">HMG box family protein</fullName>
    </submittedName>
</protein>
<dbReference type="GeneID" id="94840488"/>
<dbReference type="AlphaFoldDB" id="A0A1J4K4C8"/>
<dbReference type="SUPFAM" id="SSF47095">
    <property type="entry name" value="HMG-box"/>
    <property type="match status" value="1"/>
</dbReference>
<evidence type="ECO:0000256" key="1">
    <source>
        <dbReference type="PROSITE-ProRule" id="PRU00267"/>
    </source>
</evidence>
<feature type="DNA-binding region" description="HMG box" evidence="1">
    <location>
        <begin position="122"/>
        <end position="176"/>
    </location>
</feature>
<evidence type="ECO:0000313" key="4">
    <source>
        <dbReference type="Proteomes" id="UP000179807"/>
    </source>
</evidence>
<accession>A0A1J4K4C8</accession>
<organism evidence="3 4">
    <name type="scientific">Tritrichomonas foetus</name>
    <dbReference type="NCBI Taxonomy" id="1144522"/>
    <lineage>
        <taxon>Eukaryota</taxon>
        <taxon>Metamonada</taxon>
        <taxon>Parabasalia</taxon>
        <taxon>Tritrichomonadida</taxon>
        <taxon>Tritrichomonadidae</taxon>
        <taxon>Tritrichomonas</taxon>
    </lineage>
</organism>
<dbReference type="InterPro" id="IPR036910">
    <property type="entry name" value="HMG_box_dom_sf"/>
</dbReference>
<evidence type="ECO:0000313" key="3">
    <source>
        <dbReference type="EMBL" id="OHT04612.1"/>
    </source>
</evidence>
<dbReference type="GO" id="GO:0003677">
    <property type="term" value="F:DNA binding"/>
    <property type="evidence" value="ECO:0007669"/>
    <property type="project" value="UniProtKB-UniRule"/>
</dbReference>
<dbReference type="RefSeq" id="XP_068357748.1">
    <property type="nucleotide sequence ID" value="XM_068505784.1"/>
</dbReference>
<evidence type="ECO:0000259" key="2">
    <source>
        <dbReference type="PROSITE" id="PS50118"/>
    </source>
</evidence>
<dbReference type="Proteomes" id="UP000179807">
    <property type="component" value="Unassembled WGS sequence"/>
</dbReference>
<sequence length="230" mass="26198">MSFYQYNLNMPSVITKSYQKDLHFFHTSFIMYKWEPSLISGDFSSIDLQNQIYGFNYDKNPVTRAMSATDTEGFSQFQPTLLGHKNDTTNIEYNPLDVFNNAMRYQAANTKPRQTKTVNRKAPNCRSGYLLYSQEMRPIIQRRNPDLAFGEVTKIVAQTWNELSSVEQEDYCHRARLTAEPNEENNNGDLNNQDMYFNMGQNAGHGDDIGLAMGDAGGTGLYNLGGHFPP</sequence>
<name>A0A1J4K4C8_9EUKA</name>
<dbReference type="VEuPathDB" id="TrichDB:TRFO_27816"/>
<proteinExistence type="predicted"/>
<dbReference type="SMART" id="SM00398">
    <property type="entry name" value="HMG"/>
    <property type="match status" value="1"/>
</dbReference>
<dbReference type="GO" id="GO:0005634">
    <property type="term" value="C:nucleus"/>
    <property type="evidence" value="ECO:0007669"/>
    <property type="project" value="UniProtKB-UniRule"/>
</dbReference>